<protein>
    <submittedName>
        <fullName evidence="1">Uncharacterized protein</fullName>
    </submittedName>
</protein>
<name>Q47TX7_THEFY</name>
<organism evidence="1">
    <name type="scientific">Thermobifida fusca (strain YX)</name>
    <dbReference type="NCBI Taxonomy" id="269800"/>
    <lineage>
        <taxon>Bacteria</taxon>
        <taxon>Bacillati</taxon>
        <taxon>Actinomycetota</taxon>
        <taxon>Actinomycetes</taxon>
        <taxon>Streptosporangiales</taxon>
        <taxon>Nocardiopsidaceae</taxon>
        <taxon>Thermobifida</taxon>
    </lineage>
</organism>
<gene>
    <name evidence="1" type="ordered locus">Tfu_0049</name>
</gene>
<dbReference type="STRING" id="269800.Tfu_0049"/>
<dbReference type="AlphaFoldDB" id="Q47TX7"/>
<dbReference type="KEGG" id="tfu:Tfu_0049"/>
<dbReference type="EMBL" id="CP000088">
    <property type="protein sequence ID" value="AAZ54087.1"/>
    <property type="molecule type" value="Genomic_DNA"/>
</dbReference>
<reference evidence="1" key="1">
    <citation type="submission" date="2005-07" db="EMBL/GenBank/DDBJ databases">
        <title>Complete sequence of Thermobifida fusca YX.</title>
        <authorList>
            <consortium name="US DOE Joint Genome Institute"/>
            <person name="Copeland A."/>
            <person name="Lucas S."/>
            <person name="Lapidus A."/>
            <person name="Barry K."/>
            <person name="Detter J.C."/>
            <person name="Glavina T."/>
            <person name="Hammon N."/>
            <person name="Israni S."/>
            <person name="Pitluck S."/>
            <person name="Di Bartolo G."/>
            <person name="Chain P."/>
            <person name="Schmutz J."/>
            <person name="Larimer F."/>
            <person name="Land M."/>
            <person name="Lykidis A."/>
            <person name="Richardson P."/>
        </authorList>
    </citation>
    <scope>NUCLEOTIDE SEQUENCE</scope>
    <source>
        <strain evidence="1">YX</strain>
    </source>
</reference>
<sequence>MCEGERTEVDYLKGITSFFGALPVEVEAVGLGRDPLQVVQEAIDRFHEARVNARRTKDANLAFDEV</sequence>
<accession>Q47TX7</accession>
<evidence type="ECO:0000313" key="1">
    <source>
        <dbReference type="EMBL" id="AAZ54087.1"/>
    </source>
</evidence>
<dbReference type="HOGENOM" id="CLU_2829863_0_0_11"/>
<proteinExistence type="predicted"/>